<dbReference type="AlphaFoldDB" id="A0A0A1TPG5"/>
<dbReference type="Proteomes" id="UP000039046">
    <property type="component" value="Unassembled WGS sequence"/>
</dbReference>
<sequence>MATYGWKLENYKSSPGYNGIVTGANNSPLTVTLTNNAKNYNCTGVEVNLSYDYPSSSLYANVSTTDLSTYDEVIIEYDIFVKSATVEKSDCSCLQDGKATCPSWWKTQFTTDILFYQGKNNPQDFNVISIRHFDPQKNGKTYFNAAGGHRYQYSDNLVAPTPGTKQHVKLDAKHLIASYSSELCQGGTLNGPIYLRSIQFVSIATGGNMEVELTNVKANAFKYKPGTFTSSSVSAGCTPTNCAIHPTNTKFACAS</sequence>
<dbReference type="HOGENOM" id="CLU_1090652_0_0_1"/>
<gene>
    <name evidence="1" type="ORF">VHEMI08280</name>
</gene>
<evidence type="ECO:0000313" key="1">
    <source>
        <dbReference type="EMBL" id="CEJ92642.1"/>
    </source>
</evidence>
<proteinExistence type="predicted"/>
<dbReference type="EMBL" id="CDHN01000005">
    <property type="protein sequence ID" value="CEJ92642.1"/>
    <property type="molecule type" value="Genomic_DNA"/>
</dbReference>
<keyword evidence="2" id="KW-1185">Reference proteome</keyword>
<evidence type="ECO:0000313" key="2">
    <source>
        <dbReference type="Proteomes" id="UP000039046"/>
    </source>
</evidence>
<protein>
    <submittedName>
        <fullName evidence="1">Uncharacterized protein</fullName>
    </submittedName>
</protein>
<accession>A0A0A1TPG5</accession>
<dbReference type="OrthoDB" id="6038816at2759"/>
<organism evidence="1 2">
    <name type="scientific">[Torrubiella] hemipterigena</name>
    <dbReference type="NCBI Taxonomy" id="1531966"/>
    <lineage>
        <taxon>Eukaryota</taxon>
        <taxon>Fungi</taxon>
        <taxon>Dikarya</taxon>
        <taxon>Ascomycota</taxon>
        <taxon>Pezizomycotina</taxon>
        <taxon>Sordariomycetes</taxon>
        <taxon>Hypocreomycetidae</taxon>
        <taxon>Hypocreales</taxon>
        <taxon>Clavicipitaceae</taxon>
        <taxon>Clavicipitaceae incertae sedis</taxon>
        <taxon>'Torrubiella' clade</taxon>
    </lineage>
</organism>
<name>A0A0A1TPG5_9HYPO</name>
<reference evidence="1 2" key="1">
    <citation type="journal article" date="2015" name="Genome Announc.">
        <title>Draft Genome Sequence and Gene Annotation of the Entomopathogenic Fungus Verticillium hemipterigenum.</title>
        <authorList>
            <person name="Horn F."/>
            <person name="Habel A."/>
            <person name="Scharf D.H."/>
            <person name="Dworschak J."/>
            <person name="Brakhage A.A."/>
            <person name="Guthke R."/>
            <person name="Hertweck C."/>
            <person name="Linde J."/>
        </authorList>
    </citation>
    <scope>NUCLEOTIDE SEQUENCE [LARGE SCALE GENOMIC DNA]</scope>
</reference>